<dbReference type="AlphaFoldDB" id="A0A1C4GB86"/>
<dbReference type="Proteomes" id="UP000198515">
    <property type="component" value="Unassembled WGS sequence"/>
</dbReference>
<keyword evidence="2" id="KW-1185">Reference proteome</keyword>
<evidence type="ECO:0000313" key="1">
    <source>
        <dbReference type="EMBL" id="SCC65447.1"/>
    </source>
</evidence>
<evidence type="ECO:0000313" key="2">
    <source>
        <dbReference type="Proteomes" id="UP000198515"/>
    </source>
</evidence>
<protein>
    <submittedName>
        <fullName evidence="1">Uncharacterized protein</fullName>
    </submittedName>
</protein>
<sequence length="166" mass="17917">MKAAGKEVSSDTGIFVVAAADRGTGCDDLCAGCCGFTSPECPEHQSVDVRPQLSIIVNRCKPDVFPVINGREERVQPVMDLMDGKNMFQSCCFRYRKKRPGPFPKSAAVAAKTGGNAVAAGFLIMALKSIYALASAANQLLVFAIRNRLPRLLRLTTSQKCEPLHV</sequence>
<name>A0A1C4GB86_9ENTR</name>
<dbReference type="EMBL" id="FMBC01000060">
    <property type="protein sequence ID" value="SCC65447.1"/>
    <property type="molecule type" value="Genomic_DNA"/>
</dbReference>
<accession>A0A1C4GB86</accession>
<reference evidence="2" key="1">
    <citation type="submission" date="2016-08" db="EMBL/GenBank/DDBJ databases">
        <authorList>
            <person name="Varghese N."/>
            <person name="Submissions Spin"/>
        </authorList>
    </citation>
    <scope>NUCLEOTIDE SEQUENCE [LARGE SCALE GENOMIC DNA]</scope>
    <source>
        <strain evidence="2">REICA_142</strain>
    </source>
</reference>
<gene>
    <name evidence="1" type="ORF">GA0061070_106029</name>
</gene>
<organism evidence="1 2">
    <name type="scientific">Kosakonia oryziphila</name>
    <dbReference type="NCBI Taxonomy" id="1005667"/>
    <lineage>
        <taxon>Bacteria</taxon>
        <taxon>Pseudomonadati</taxon>
        <taxon>Pseudomonadota</taxon>
        <taxon>Gammaproteobacteria</taxon>
        <taxon>Enterobacterales</taxon>
        <taxon>Enterobacteriaceae</taxon>
        <taxon>Kosakonia</taxon>
    </lineage>
</organism>
<proteinExistence type="predicted"/>